<evidence type="ECO:0000256" key="2">
    <source>
        <dbReference type="ARBA" id="ARBA00007018"/>
    </source>
</evidence>
<organism evidence="9 10">
    <name type="scientific">Nezara viridula</name>
    <name type="common">Southern green stink bug</name>
    <name type="synonym">Cimex viridulus</name>
    <dbReference type="NCBI Taxonomy" id="85310"/>
    <lineage>
        <taxon>Eukaryota</taxon>
        <taxon>Metazoa</taxon>
        <taxon>Ecdysozoa</taxon>
        <taxon>Arthropoda</taxon>
        <taxon>Hexapoda</taxon>
        <taxon>Insecta</taxon>
        <taxon>Pterygota</taxon>
        <taxon>Neoptera</taxon>
        <taxon>Paraneoptera</taxon>
        <taxon>Hemiptera</taxon>
        <taxon>Heteroptera</taxon>
        <taxon>Panheteroptera</taxon>
        <taxon>Pentatomomorpha</taxon>
        <taxon>Pentatomoidea</taxon>
        <taxon>Pentatomidae</taxon>
        <taxon>Pentatominae</taxon>
        <taxon>Nezara</taxon>
    </lineage>
</organism>
<dbReference type="InterPro" id="IPR004254">
    <property type="entry name" value="AdipoR/HlyIII-related"/>
</dbReference>
<keyword evidence="3" id="KW-1003">Cell membrane</keyword>
<evidence type="ECO:0000256" key="8">
    <source>
        <dbReference type="SAM" id="Phobius"/>
    </source>
</evidence>
<feature type="transmembrane region" description="Helical" evidence="8">
    <location>
        <begin position="117"/>
        <end position="133"/>
    </location>
</feature>
<feature type="transmembrane region" description="Helical" evidence="8">
    <location>
        <begin position="225"/>
        <end position="246"/>
    </location>
</feature>
<dbReference type="GO" id="GO:0046872">
    <property type="term" value="F:metal ion binding"/>
    <property type="evidence" value="ECO:0007669"/>
    <property type="project" value="UniProtKB-KW"/>
</dbReference>
<gene>
    <name evidence="9" type="ORF">NEZAVI_LOCUS7315</name>
</gene>
<evidence type="ECO:0000256" key="1">
    <source>
        <dbReference type="ARBA" id="ARBA00004651"/>
    </source>
</evidence>
<dbReference type="Pfam" id="PF03006">
    <property type="entry name" value="HlyIII"/>
    <property type="match status" value="1"/>
</dbReference>
<dbReference type="GO" id="GO:0005886">
    <property type="term" value="C:plasma membrane"/>
    <property type="evidence" value="ECO:0007669"/>
    <property type="project" value="UniProtKB-SubCell"/>
</dbReference>
<feature type="transmembrane region" description="Helical" evidence="8">
    <location>
        <begin position="73"/>
        <end position="96"/>
    </location>
</feature>
<comment type="subcellular location">
    <subcellularLocation>
        <location evidence="1">Cell membrane</location>
        <topology evidence="1">Multi-pass membrane protein</topology>
    </subcellularLocation>
</comment>
<keyword evidence="7" id="KW-0479">Metal-binding</keyword>
<keyword evidence="5 8" id="KW-1133">Transmembrane helix</keyword>
<protein>
    <submittedName>
        <fullName evidence="9">Uncharacterized protein</fullName>
    </submittedName>
</protein>
<dbReference type="PANTHER" id="PTHR20855:SF3">
    <property type="entry name" value="LD03007P"/>
    <property type="match status" value="1"/>
</dbReference>
<dbReference type="PANTHER" id="PTHR20855">
    <property type="entry name" value="ADIPOR/PROGESTIN RECEPTOR-RELATED"/>
    <property type="match status" value="1"/>
</dbReference>
<feature type="binding site" evidence="7">
    <location>
        <position position="227"/>
    </location>
    <ligand>
        <name>Zn(2+)</name>
        <dbReference type="ChEBI" id="CHEBI:29105"/>
    </ligand>
</feature>
<dbReference type="InterPro" id="IPR005744">
    <property type="entry name" value="Hy-lIII"/>
</dbReference>
<evidence type="ECO:0000256" key="6">
    <source>
        <dbReference type="ARBA" id="ARBA00023136"/>
    </source>
</evidence>
<evidence type="ECO:0000256" key="5">
    <source>
        <dbReference type="ARBA" id="ARBA00022989"/>
    </source>
</evidence>
<comment type="similarity">
    <text evidence="2">Belongs to the ADIPOR family.</text>
</comment>
<evidence type="ECO:0000256" key="7">
    <source>
        <dbReference type="PIRSR" id="PIRSR604254-1"/>
    </source>
</evidence>
<keyword evidence="4 8" id="KW-0812">Transmembrane</keyword>
<reference evidence="9" key="1">
    <citation type="submission" date="2022-01" db="EMBL/GenBank/DDBJ databases">
        <authorList>
            <person name="King R."/>
        </authorList>
    </citation>
    <scope>NUCLEOTIDE SEQUENCE</scope>
</reference>
<feature type="transmembrane region" description="Helical" evidence="8">
    <location>
        <begin position="145"/>
        <end position="162"/>
    </location>
</feature>
<dbReference type="GO" id="GO:0140911">
    <property type="term" value="F:pore-forming activity"/>
    <property type="evidence" value="ECO:0007669"/>
    <property type="project" value="InterPro"/>
</dbReference>
<feature type="transmembrane region" description="Helical" evidence="8">
    <location>
        <begin position="45"/>
        <end position="67"/>
    </location>
</feature>
<feature type="transmembrane region" description="Helical" evidence="8">
    <location>
        <begin position="174"/>
        <end position="191"/>
    </location>
</feature>
<name>A0A9P0H8X7_NEZVI</name>
<dbReference type="AlphaFoldDB" id="A0A9P0H8X7"/>
<accession>A0A9P0H8X7</accession>
<dbReference type="EMBL" id="OV725079">
    <property type="protein sequence ID" value="CAH1397502.1"/>
    <property type="molecule type" value="Genomic_DNA"/>
</dbReference>
<feature type="binding site" evidence="7">
    <location>
        <position position="96"/>
    </location>
    <ligand>
        <name>Zn(2+)</name>
        <dbReference type="ChEBI" id="CHEBI:29105"/>
    </ligand>
</feature>
<evidence type="ECO:0000256" key="3">
    <source>
        <dbReference type="ARBA" id="ARBA00022475"/>
    </source>
</evidence>
<proteinExistence type="inferred from homology"/>
<dbReference type="NCBIfam" id="TIGR01065">
    <property type="entry name" value="hlyIII"/>
    <property type="match status" value="1"/>
</dbReference>
<keyword evidence="7" id="KW-0862">Zinc</keyword>
<dbReference type="OrthoDB" id="186812at2759"/>
<evidence type="ECO:0000313" key="9">
    <source>
        <dbReference type="EMBL" id="CAH1397502.1"/>
    </source>
</evidence>
<keyword evidence="6 8" id="KW-0472">Membrane</keyword>
<evidence type="ECO:0000313" key="10">
    <source>
        <dbReference type="Proteomes" id="UP001152798"/>
    </source>
</evidence>
<feature type="binding site" evidence="7">
    <location>
        <position position="223"/>
    </location>
    <ligand>
        <name>Zn(2+)</name>
        <dbReference type="ChEBI" id="CHEBI:29105"/>
    </ligand>
</feature>
<keyword evidence="10" id="KW-1185">Reference proteome</keyword>
<dbReference type="Proteomes" id="UP001152798">
    <property type="component" value="Chromosome 3"/>
</dbReference>
<evidence type="ECO:0000256" key="4">
    <source>
        <dbReference type="ARBA" id="ARBA00022692"/>
    </source>
</evidence>
<sequence>MMPAKYWTQLRMLKGSTFQTMKSIKWMNDRPSHNQQYNPTYVEHIANIITHGIWVLPSIYGGLVLLLKSPTSSHFLCALIYSLSLILCFTVSTLFHSVFFSNKNRFLRELLHRSDRAMIYIFIAGSYFPWVFLDPLPHNIWPYHLWWIIWVLALIGIVYQQTFYEKYKSFETMMYVFVGLGPALVILQHKSLGPGEFMLKLGGALYILGITFFKSDGKIPCAHAIWHLFVAGAAVSHYFAILFHLYS</sequence>